<dbReference type="Proteomes" id="UP000190306">
    <property type="component" value="Chromosome"/>
</dbReference>
<dbReference type="RefSeq" id="WP_078632647.1">
    <property type="nucleotide sequence ID" value="NZ_CM007717.1"/>
</dbReference>
<protein>
    <recommendedName>
        <fullName evidence="4">ATP-binding protein</fullName>
    </recommendedName>
</protein>
<feature type="region of interest" description="Disordered" evidence="1">
    <location>
        <begin position="496"/>
        <end position="516"/>
    </location>
</feature>
<feature type="compositionally biased region" description="Basic and acidic residues" evidence="1">
    <location>
        <begin position="497"/>
        <end position="515"/>
    </location>
</feature>
<reference evidence="2 3" key="1">
    <citation type="submission" date="2015-07" db="EMBL/GenBank/DDBJ databases">
        <title>Draft Genome Sequence of Streptomyces antibioticus, IMRU 3720 reveals insights in the evolution of actinomycin biosynthetic gene clusters in Streptomyces.</title>
        <authorList>
            <person name="Crnovcic I."/>
            <person name="Ruckert C."/>
            <person name="Kalinowksi J."/>
            <person name="Keller U."/>
        </authorList>
    </citation>
    <scope>NUCLEOTIDE SEQUENCE [LARGE SCALE GENOMIC DNA]</scope>
    <source>
        <strain evidence="2 3">DSM 41481</strain>
    </source>
</reference>
<evidence type="ECO:0000313" key="2">
    <source>
        <dbReference type="EMBL" id="OOQ54084.1"/>
    </source>
</evidence>
<feature type="compositionally biased region" description="Low complexity" evidence="1">
    <location>
        <begin position="42"/>
        <end position="55"/>
    </location>
</feature>
<feature type="region of interest" description="Disordered" evidence="1">
    <location>
        <begin position="42"/>
        <end position="79"/>
    </location>
</feature>
<gene>
    <name evidence="2" type="ORF">AFM16_05720</name>
</gene>
<keyword evidence="3" id="KW-1185">Reference proteome</keyword>
<evidence type="ECO:0008006" key="4">
    <source>
        <dbReference type="Google" id="ProtNLM"/>
    </source>
</evidence>
<evidence type="ECO:0000313" key="3">
    <source>
        <dbReference type="Proteomes" id="UP000190306"/>
    </source>
</evidence>
<proteinExistence type="predicted"/>
<sequence>MRTPAPAPGPRLLFFGLPGDRAGELAALAVRDARRAVGLRTVAGGPPASEAAAGSWELVRRRPRQPRPEPGGPRPSPYKNLRITVLPGLTPAASATGAHPAGHDGLVVVIGAGERAWWELRLLFHHVQRALADNRAQRMVLAVTGLGRRAGAAELAEAVRPWASYLGSGVSAGRLYGVTVPVRFPGGARGARPGVPLLWHLGADSELTPRQRRLTDARLAEARTPGAPLALREWERVDRVLHAAPVPPDRTVRVTVLGAPGAGRTTVLAAAHRVLGPERPGLWLHLPDPGALHDLITRRRALEEDSLRAPGTPSTPATDREHWHFQLADGTVPVMDVDWLEADTRGARPDLADRVRDSQCVVVAVDAALLDVPLDEGRTAELRERTGAGTADELIQAAATFHRDADGLPPQVVLLLTGVDRLLRDGRPLRTRAGLLDDFRRLVPAAFAPGVLTALCPVSAGTGEADPPTGVEAPYRLLLLQQLRREAHRLTGVAAGEEEKAERLRERAERRKETTSKWNPVSRVLSFADGKRADRGEGRARTARDAAAANDEIEKLLHRDLRDTTVLLGGEPYGTGSTVGS</sequence>
<accession>A0ABX3LQ55</accession>
<organism evidence="2 3">
    <name type="scientific">Streptomyces antibioticus</name>
    <dbReference type="NCBI Taxonomy" id="1890"/>
    <lineage>
        <taxon>Bacteria</taxon>
        <taxon>Bacillati</taxon>
        <taxon>Actinomycetota</taxon>
        <taxon>Actinomycetes</taxon>
        <taxon>Kitasatosporales</taxon>
        <taxon>Streptomycetaceae</taxon>
        <taxon>Streptomyces</taxon>
    </lineage>
</organism>
<name>A0ABX3LQ55_STRAT</name>
<evidence type="ECO:0000256" key="1">
    <source>
        <dbReference type="SAM" id="MobiDB-lite"/>
    </source>
</evidence>
<comment type="caution">
    <text evidence="2">The sequence shown here is derived from an EMBL/GenBank/DDBJ whole genome shotgun (WGS) entry which is preliminary data.</text>
</comment>
<dbReference type="EMBL" id="LHQL01000005">
    <property type="protein sequence ID" value="OOQ54084.1"/>
    <property type="molecule type" value="Genomic_DNA"/>
</dbReference>